<protein>
    <submittedName>
        <fullName evidence="3">Glycosyltransferase</fullName>
    </submittedName>
</protein>
<dbReference type="InterPro" id="IPR001296">
    <property type="entry name" value="Glyco_trans_1"/>
</dbReference>
<name>A0A412ZK39_9BACT</name>
<dbReference type="Gene3D" id="3.40.50.2000">
    <property type="entry name" value="Glycogen Phosphorylase B"/>
    <property type="match status" value="1"/>
</dbReference>
<keyword evidence="1" id="KW-1133">Transmembrane helix</keyword>
<reference evidence="3 4" key="1">
    <citation type="submission" date="2018-08" db="EMBL/GenBank/DDBJ databases">
        <title>A genome reference for cultivated species of the human gut microbiota.</title>
        <authorList>
            <person name="Zou Y."/>
            <person name="Xue W."/>
            <person name="Luo G."/>
        </authorList>
    </citation>
    <scope>NUCLEOTIDE SEQUENCE [LARGE SCALE GENOMIC DNA]</scope>
    <source>
        <strain evidence="3 4">AF14-1AC</strain>
    </source>
</reference>
<gene>
    <name evidence="3" type="ORF">DWW04_01615</name>
</gene>
<proteinExistence type="predicted"/>
<comment type="caution">
    <text evidence="3">The sequence shown here is derived from an EMBL/GenBank/DDBJ whole genome shotgun (WGS) entry which is preliminary data.</text>
</comment>
<dbReference type="AlphaFoldDB" id="A0A412ZK39"/>
<dbReference type="SUPFAM" id="SSF53756">
    <property type="entry name" value="UDP-Glycosyltransferase/glycogen phosphorylase"/>
    <property type="match status" value="1"/>
</dbReference>
<dbReference type="Proteomes" id="UP000283678">
    <property type="component" value="Unassembled WGS sequence"/>
</dbReference>
<dbReference type="GO" id="GO:0016757">
    <property type="term" value="F:glycosyltransferase activity"/>
    <property type="evidence" value="ECO:0007669"/>
    <property type="project" value="InterPro"/>
</dbReference>
<evidence type="ECO:0000313" key="3">
    <source>
        <dbReference type="EMBL" id="RGV81413.1"/>
    </source>
</evidence>
<evidence type="ECO:0000313" key="4">
    <source>
        <dbReference type="Proteomes" id="UP000283678"/>
    </source>
</evidence>
<keyword evidence="3" id="KW-0808">Transferase</keyword>
<organism evidence="3 4">
    <name type="scientific">Phocaeicola dorei</name>
    <dbReference type="NCBI Taxonomy" id="357276"/>
    <lineage>
        <taxon>Bacteria</taxon>
        <taxon>Pseudomonadati</taxon>
        <taxon>Bacteroidota</taxon>
        <taxon>Bacteroidia</taxon>
        <taxon>Bacteroidales</taxon>
        <taxon>Bacteroidaceae</taxon>
        <taxon>Phocaeicola</taxon>
    </lineage>
</organism>
<sequence>MSKFVIGYTNEFQNMYFKKDVFLMPYYISKELGLSLKYYWGCNNGAEDIPLEYRFVNIEGFHGKREMISKFQILCDLLRILLIHRKQIHTLFLVHLSLPIIIITLLFKWYNPKGHIVIMGDMEENVAADLASHEFVYSQGIKGIVKKWMINSFFCKVDLFTVETISVEQILRNLFDRKGWKCLNRCHPCLDKETFDNLGLSEISYKEKENLIISVGRFGSYQKNTDMMLDAFEKIDLKNWKVRLIGPITDSFATNTVSKYTERIEAFYKKRPDLRKKVEFTGIIHNSKFIYENYLCAKVFLLTSRHEGFANVLSDAAALGCFIVSTDVGGAKEVSNNWKFGIELNQEDSSGLAKVLQNIVDGKLVPNPKDRCSLNKLEWSAMVRNNVLPYLA</sequence>
<feature type="transmembrane region" description="Helical" evidence="1">
    <location>
        <begin position="88"/>
        <end position="110"/>
    </location>
</feature>
<keyword evidence="1" id="KW-0472">Membrane</keyword>
<dbReference type="Pfam" id="PF00534">
    <property type="entry name" value="Glycos_transf_1"/>
    <property type="match status" value="1"/>
</dbReference>
<feature type="domain" description="Glycosyl transferase family 1" evidence="2">
    <location>
        <begin position="206"/>
        <end position="363"/>
    </location>
</feature>
<dbReference type="PANTHER" id="PTHR12526">
    <property type="entry name" value="GLYCOSYLTRANSFERASE"/>
    <property type="match status" value="1"/>
</dbReference>
<accession>A0A412ZK39</accession>
<evidence type="ECO:0000256" key="1">
    <source>
        <dbReference type="SAM" id="Phobius"/>
    </source>
</evidence>
<dbReference type="RefSeq" id="WP_118428936.1">
    <property type="nucleotide sequence ID" value="NZ_QRZL01000001.1"/>
</dbReference>
<evidence type="ECO:0000259" key="2">
    <source>
        <dbReference type="Pfam" id="PF00534"/>
    </source>
</evidence>
<keyword evidence="1" id="KW-0812">Transmembrane</keyword>
<dbReference type="EMBL" id="QRZL01000001">
    <property type="protein sequence ID" value="RGV81413.1"/>
    <property type="molecule type" value="Genomic_DNA"/>
</dbReference>